<evidence type="ECO:0000313" key="16">
    <source>
        <dbReference type="Proteomes" id="UP000638732"/>
    </source>
</evidence>
<comment type="caution">
    <text evidence="15">The sequence shown here is derived from an EMBL/GenBank/DDBJ whole genome shotgun (WGS) entry which is preliminary data.</text>
</comment>
<keyword evidence="11" id="KW-0472">Membrane</keyword>
<gene>
    <name evidence="15" type="ORF">GSY63_05095</name>
</gene>
<protein>
    <recommendedName>
        <fullName evidence="14">Peptide O-xylosyltransferase</fullName>
    </recommendedName>
</protein>
<dbReference type="Proteomes" id="UP000638732">
    <property type="component" value="Unassembled WGS sequence"/>
</dbReference>
<dbReference type="GO" id="GO:0046872">
    <property type="term" value="F:metal ion binding"/>
    <property type="evidence" value="ECO:0007669"/>
    <property type="project" value="UniProtKB-KW"/>
</dbReference>
<dbReference type="GO" id="GO:0030158">
    <property type="term" value="F:protein xylosyltransferase activity"/>
    <property type="evidence" value="ECO:0007669"/>
    <property type="project" value="InterPro"/>
</dbReference>
<keyword evidence="16" id="KW-1185">Reference proteome</keyword>
<keyword evidence="8" id="KW-0735">Signal-anchor</keyword>
<proteinExistence type="predicted"/>
<name>A0A966DRQ1_9SPHI</name>
<evidence type="ECO:0000256" key="8">
    <source>
        <dbReference type="ARBA" id="ARBA00022968"/>
    </source>
</evidence>
<evidence type="ECO:0000256" key="11">
    <source>
        <dbReference type="ARBA" id="ARBA00023136"/>
    </source>
</evidence>
<dbReference type="PANTHER" id="PTHR46025">
    <property type="entry name" value="XYLOSYLTRANSFERASE OXT"/>
    <property type="match status" value="1"/>
</dbReference>
<dbReference type="RefSeq" id="WP_166584745.1">
    <property type="nucleotide sequence ID" value="NZ_WWEO01000039.1"/>
</dbReference>
<evidence type="ECO:0000256" key="6">
    <source>
        <dbReference type="ARBA" id="ARBA00022723"/>
    </source>
</evidence>
<dbReference type="EMBL" id="WWEO01000039">
    <property type="protein sequence ID" value="NCD68725.1"/>
    <property type="molecule type" value="Genomic_DNA"/>
</dbReference>
<dbReference type="InterPro" id="IPR003406">
    <property type="entry name" value="Glyco_trans_14"/>
</dbReference>
<dbReference type="AlphaFoldDB" id="A0A966DRQ1"/>
<dbReference type="GO" id="GO:0016020">
    <property type="term" value="C:membrane"/>
    <property type="evidence" value="ECO:0007669"/>
    <property type="project" value="InterPro"/>
</dbReference>
<dbReference type="PANTHER" id="PTHR46025:SF3">
    <property type="entry name" value="XYLOSYLTRANSFERASE OXT"/>
    <property type="match status" value="1"/>
</dbReference>
<evidence type="ECO:0000256" key="5">
    <source>
        <dbReference type="ARBA" id="ARBA00022692"/>
    </source>
</evidence>
<dbReference type="GO" id="GO:0015012">
    <property type="term" value="P:heparan sulfate proteoglycan biosynthetic process"/>
    <property type="evidence" value="ECO:0007669"/>
    <property type="project" value="TreeGrafter"/>
</dbReference>
<evidence type="ECO:0000256" key="2">
    <source>
        <dbReference type="ARBA" id="ARBA00004648"/>
    </source>
</evidence>
<reference evidence="15" key="1">
    <citation type="submission" date="2020-01" db="EMBL/GenBank/DDBJ databases">
        <authorList>
            <person name="Seo Y.L."/>
        </authorList>
    </citation>
    <scope>NUCLEOTIDE SEQUENCE</scope>
    <source>
        <strain evidence="15">R11</strain>
    </source>
</reference>
<dbReference type="InterPro" id="IPR043538">
    <property type="entry name" value="XYLT"/>
</dbReference>
<evidence type="ECO:0000256" key="9">
    <source>
        <dbReference type="ARBA" id="ARBA00022989"/>
    </source>
</evidence>
<dbReference type="GO" id="GO:0050650">
    <property type="term" value="P:chondroitin sulfate proteoglycan biosynthetic process"/>
    <property type="evidence" value="ECO:0007669"/>
    <property type="project" value="TreeGrafter"/>
</dbReference>
<evidence type="ECO:0000256" key="10">
    <source>
        <dbReference type="ARBA" id="ARBA00023034"/>
    </source>
</evidence>
<evidence type="ECO:0000256" key="12">
    <source>
        <dbReference type="ARBA" id="ARBA00023157"/>
    </source>
</evidence>
<evidence type="ECO:0000256" key="4">
    <source>
        <dbReference type="ARBA" id="ARBA00022679"/>
    </source>
</evidence>
<evidence type="ECO:0000256" key="1">
    <source>
        <dbReference type="ARBA" id="ARBA00004323"/>
    </source>
</evidence>
<keyword evidence="9" id="KW-1133">Transmembrane helix</keyword>
<keyword evidence="4" id="KW-0808">Transferase</keyword>
<accession>A0A966DRQ1</accession>
<keyword evidence="13" id="KW-0325">Glycoprotein</keyword>
<evidence type="ECO:0000313" key="15">
    <source>
        <dbReference type="EMBL" id="NCD68725.1"/>
    </source>
</evidence>
<reference evidence="15" key="2">
    <citation type="submission" date="2020-10" db="EMBL/GenBank/DDBJ databases">
        <title>Mucilaginibacter sp. nov., isolated from soil.</title>
        <authorList>
            <person name="Jeon C.O."/>
        </authorList>
    </citation>
    <scope>NUCLEOTIDE SEQUENCE</scope>
    <source>
        <strain evidence="15">R11</strain>
    </source>
</reference>
<keyword evidence="10" id="KW-0333">Golgi apparatus</keyword>
<keyword evidence="12" id="KW-1015">Disulfide bond</keyword>
<keyword evidence="7" id="KW-0256">Endoplasmic reticulum</keyword>
<evidence type="ECO:0000256" key="14">
    <source>
        <dbReference type="ARBA" id="ARBA00042865"/>
    </source>
</evidence>
<evidence type="ECO:0000256" key="3">
    <source>
        <dbReference type="ARBA" id="ARBA00022676"/>
    </source>
</evidence>
<keyword evidence="5" id="KW-0812">Transmembrane</keyword>
<dbReference type="Pfam" id="PF02485">
    <property type="entry name" value="Branch"/>
    <property type="match status" value="1"/>
</dbReference>
<organism evidence="15 16">
    <name type="scientific">Mucilaginibacter agri</name>
    <dbReference type="NCBI Taxonomy" id="2695265"/>
    <lineage>
        <taxon>Bacteria</taxon>
        <taxon>Pseudomonadati</taxon>
        <taxon>Bacteroidota</taxon>
        <taxon>Sphingobacteriia</taxon>
        <taxon>Sphingobacteriales</taxon>
        <taxon>Sphingobacteriaceae</taxon>
        <taxon>Mucilaginibacter</taxon>
    </lineage>
</organism>
<keyword evidence="6" id="KW-0479">Metal-binding</keyword>
<evidence type="ECO:0000256" key="13">
    <source>
        <dbReference type="ARBA" id="ARBA00023180"/>
    </source>
</evidence>
<comment type="subcellular location">
    <subcellularLocation>
        <location evidence="2">Endoplasmic reticulum membrane</location>
        <topology evidence="2">Single-pass type II membrane protein</topology>
    </subcellularLocation>
    <subcellularLocation>
        <location evidence="1">Golgi apparatus membrane</location>
        <topology evidence="1">Single-pass type II membrane protein</topology>
    </subcellularLocation>
</comment>
<keyword evidence="3" id="KW-0328">Glycosyltransferase</keyword>
<sequence>MRYAILIINHVSPKQTRRLIERLNNDYFDFYLHIDKNTDIKPYQELKQLHNVFFIKKRVNVKPGGYSALKTNMTGLTQIIKSGIKYHSVTLLNGSDYPTKRADEICEFLNAHKGNQFIAYDEEWSKDIEDKTNKYFLTDYNIPCKAFLERFLNSFLNKTPLPKNLNVVGKSAYWTITLNCAQYILAYIQRNRLYSSLKFVHDSDKFIFQSIIMSSPYRDEAINNNYHYSDCSTCTAERKTLTVKDFNKIIFSDSIFAGHFNVDVDKEILDMIDRANEIKITYSAE</sequence>
<evidence type="ECO:0000256" key="7">
    <source>
        <dbReference type="ARBA" id="ARBA00022824"/>
    </source>
</evidence>